<dbReference type="EMBL" id="VEVP01000004">
    <property type="protein sequence ID" value="TNU94863.1"/>
    <property type="molecule type" value="Genomic_DNA"/>
</dbReference>
<accession>A0A369NB14</accession>
<name>A0A369NB14_EGGLN</name>
<proteinExistence type="predicted"/>
<comment type="caution">
    <text evidence="1">The sequence shown here is derived from an EMBL/GenBank/DDBJ whole genome shotgun (WGS) entry which is preliminary data.</text>
</comment>
<dbReference type="Proteomes" id="UP000312594">
    <property type="component" value="Unassembled WGS sequence"/>
</dbReference>
<gene>
    <name evidence="1" type="ORF">FIC87_03110</name>
</gene>
<reference evidence="1 2" key="1">
    <citation type="journal article" date="2005" name="Appl. Environ. Microbiol.">
        <title>Intestinal bacterial communities that produce active estrogen-like compounds enterodiol and enterolactone in humans.</title>
        <authorList>
            <person name="Clavel T."/>
            <person name="Henderson G."/>
            <person name="Alpert C.A."/>
            <person name="Philippe C."/>
            <person name="Rigottier-Gois L."/>
            <person name="Dore J."/>
            <person name="Blaut M."/>
        </authorList>
    </citation>
    <scope>NUCLEOTIDE SEQUENCE [LARGE SCALE GENOMIC DNA]</scope>
    <source>
        <strain evidence="1 2">SECO-MT75m2</strain>
    </source>
</reference>
<dbReference type="GeneID" id="69510325"/>
<dbReference type="RefSeq" id="WP_013978981.1">
    <property type="nucleotide sequence ID" value="NZ_CP021140.1"/>
</dbReference>
<evidence type="ECO:0000313" key="1">
    <source>
        <dbReference type="EMBL" id="TNU94863.1"/>
    </source>
</evidence>
<evidence type="ECO:0000313" key="2">
    <source>
        <dbReference type="Proteomes" id="UP000312594"/>
    </source>
</evidence>
<protein>
    <submittedName>
        <fullName evidence="1">Helix-turn-helix domain-containing protein</fullName>
    </submittedName>
</protein>
<organism evidence="1 2">
    <name type="scientific">Eggerthella lenta</name>
    <name type="common">Eubacterium lentum</name>
    <dbReference type="NCBI Taxonomy" id="84112"/>
    <lineage>
        <taxon>Bacteria</taxon>
        <taxon>Bacillati</taxon>
        <taxon>Actinomycetota</taxon>
        <taxon>Coriobacteriia</taxon>
        <taxon>Eggerthellales</taxon>
        <taxon>Eggerthellaceae</taxon>
        <taxon>Eggerthella</taxon>
    </lineage>
</organism>
<sequence length="76" mass="8820">MAVESAGCPYVKIPVPIQDTYSVAEIAILLRVSRNAVYEWSLLEDDPLPLRRMMGRKRGRFAFRDELLEWSKRHAT</sequence>
<dbReference type="AlphaFoldDB" id="A0A369NB14"/>